<keyword evidence="3" id="KW-1185">Reference proteome</keyword>
<dbReference type="Proteomes" id="UP000594638">
    <property type="component" value="Unassembled WGS sequence"/>
</dbReference>
<organism evidence="2 3">
    <name type="scientific">Olea europaea subsp. europaea</name>
    <dbReference type="NCBI Taxonomy" id="158383"/>
    <lineage>
        <taxon>Eukaryota</taxon>
        <taxon>Viridiplantae</taxon>
        <taxon>Streptophyta</taxon>
        <taxon>Embryophyta</taxon>
        <taxon>Tracheophyta</taxon>
        <taxon>Spermatophyta</taxon>
        <taxon>Magnoliopsida</taxon>
        <taxon>eudicotyledons</taxon>
        <taxon>Gunneridae</taxon>
        <taxon>Pentapetalae</taxon>
        <taxon>asterids</taxon>
        <taxon>lamiids</taxon>
        <taxon>Lamiales</taxon>
        <taxon>Oleaceae</taxon>
        <taxon>Oleeae</taxon>
        <taxon>Olea</taxon>
    </lineage>
</organism>
<dbReference type="PANTHER" id="PTHR24348">
    <property type="entry name" value="SERINE/THREONINE-PROTEIN KINASE UNC-51-RELATED"/>
    <property type="match status" value="1"/>
</dbReference>
<dbReference type="GO" id="GO:0005737">
    <property type="term" value="C:cytoplasm"/>
    <property type="evidence" value="ECO:0007669"/>
    <property type="project" value="TreeGrafter"/>
</dbReference>
<dbReference type="InterPro" id="IPR011009">
    <property type="entry name" value="Kinase-like_dom_sf"/>
</dbReference>
<dbReference type="Pfam" id="PF00069">
    <property type="entry name" value="Pkinase"/>
    <property type="match status" value="1"/>
</dbReference>
<dbReference type="InterPro" id="IPR056281">
    <property type="entry name" value="MIT_ATG1a/b/c"/>
</dbReference>
<dbReference type="GO" id="GO:0004674">
    <property type="term" value="F:protein serine/threonine kinase activity"/>
    <property type="evidence" value="ECO:0007669"/>
    <property type="project" value="InterPro"/>
</dbReference>
<dbReference type="PROSITE" id="PS00108">
    <property type="entry name" value="PROTEIN_KINASE_ST"/>
    <property type="match status" value="1"/>
</dbReference>
<dbReference type="GO" id="GO:0010506">
    <property type="term" value="P:regulation of autophagy"/>
    <property type="evidence" value="ECO:0007669"/>
    <property type="project" value="InterPro"/>
</dbReference>
<dbReference type="PANTHER" id="PTHR24348:SF68">
    <property type="entry name" value="SERINE_THREONINE-PROTEIN KINASE ATG1C"/>
    <property type="match status" value="1"/>
</dbReference>
<comment type="caution">
    <text evidence="2">The sequence shown here is derived from an EMBL/GenBank/DDBJ whole genome shotgun (WGS) entry which is preliminary data.</text>
</comment>
<evidence type="ECO:0000313" key="3">
    <source>
        <dbReference type="Proteomes" id="UP000594638"/>
    </source>
</evidence>
<dbReference type="EMBL" id="CACTIH010005786">
    <property type="protein sequence ID" value="CAA3001855.1"/>
    <property type="molecule type" value="Genomic_DNA"/>
</dbReference>
<keyword evidence="2" id="KW-0418">Kinase</keyword>
<dbReference type="OrthoDB" id="346907at2759"/>
<dbReference type="SMART" id="SM00220">
    <property type="entry name" value="S_TKc"/>
    <property type="match status" value="1"/>
</dbReference>
<sequence>MYIVLEFCKGHHLSMYINQHHGRIPEPIAKHFMQQLAEGLKILRENNLIHRDLKPQNLLLYTNDNNSVLKIADFGFAKSLQLRGLAETLGGSPLYMAPEIMKVQKYDPKADLWSVGAILFQFVTGKTSYTGNNQIQLLQNIIKSTELQFPPDVKNLNPHCIDLCRKLLRCNPVERLTFEEFFNHPYLSTRQPDKSFRNTEESLREDCFPFGIDDDSSGPDKSPSSVRSSTVRYTYGFSLNSKPDRRELSNLSNKMDFCSGHLLSEGNLKVSLKTTDPGSVNFVDLEDSDQDYVLVSSPTRESSSVHASKTSCLASKSGSLPLKSGHMNFKPSASLSIIGAATDRMDHIGLESHSFHGTLQGSNTLELSSTECMTRIKSLKSCASAITELVTAKIEAGKHLGAFSIQLMILAIWKQAFNICHAQAASAVDQSLKRETTKLRIISKVQHNPVVQESHDTGNTKGLVEICSQIERAFLYEVEVLRNLPKRF</sequence>
<dbReference type="Gramene" id="OE9A067316T1">
    <property type="protein sequence ID" value="OE9A067316C1"/>
    <property type="gene ID" value="OE9A067316"/>
</dbReference>
<dbReference type="PROSITE" id="PS50011">
    <property type="entry name" value="PROTEIN_KINASE_DOM"/>
    <property type="match status" value="1"/>
</dbReference>
<protein>
    <submittedName>
        <fullName evidence="2">Serine threonine- kinase ATG1c-like isoform X1</fullName>
    </submittedName>
</protein>
<evidence type="ECO:0000313" key="2">
    <source>
        <dbReference type="EMBL" id="CAA3001855.1"/>
    </source>
</evidence>
<accession>A0A8S0TA78</accession>
<gene>
    <name evidence="2" type="ORF">OLEA9_A067316</name>
</gene>
<dbReference type="Gene3D" id="1.10.510.10">
    <property type="entry name" value="Transferase(Phosphotransferase) domain 1"/>
    <property type="match status" value="1"/>
</dbReference>
<evidence type="ECO:0000259" key="1">
    <source>
        <dbReference type="PROSITE" id="PS50011"/>
    </source>
</evidence>
<reference evidence="2 3" key="1">
    <citation type="submission" date="2019-12" db="EMBL/GenBank/DDBJ databases">
        <authorList>
            <person name="Alioto T."/>
            <person name="Alioto T."/>
            <person name="Gomez Garrido J."/>
        </authorList>
    </citation>
    <scope>NUCLEOTIDE SEQUENCE [LARGE SCALE GENOMIC DNA]</scope>
</reference>
<dbReference type="Pfam" id="PF24497">
    <property type="entry name" value="MIT_ATG1"/>
    <property type="match status" value="1"/>
</dbReference>
<dbReference type="InterPro" id="IPR000719">
    <property type="entry name" value="Prot_kinase_dom"/>
</dbReference>
<dbReference type="InterPro" id="IPR045269">
    <property type="entry name" value="Atg1-like"/>
</dbReference>
<dbReference type="SUPFAM" id="SSF56112">
    <property type="entry name" value="Protein kinase-like (PK-like)"/>
    <property type="match status" value="1"/>
</dbReference>
<dbReference type="AlphaFoldDB" id="A0A8S0TA78"/>
<feature type="domain" description="Protein kinase" evidence="1">
    <location>
        <begin position="1"/>
        <end position="187"/>
    </location>
</feature>
<dbReference type="InterPro" id="IPR008271">
    <property type="entry name" value="Ser/Thr_kinase_AS"/>
</dbReference>
<proteinExistence type="predicted"/>
<name>A0A8S0TA78_OLEEU</name>
<dbReference type="GO" id="GO:0005524">
    <property type="term" value="F:ATP binding"/>
    <property type="evidence" value="ECO:0007669"/>
    <property type="project" value="InterPro"/>
</dbReference>
<keyword evidence="2" id="KW-0808">Transferase</keyword>